<dbReference type="PANTHER" id="PTHR12277">
    <property type="entry name" value="ALPHA/BETA HYDROLASE DOMAIN-CONTAINING PROTEIN"/>
    <property type="match status" value="1"/>
</dbReference>
<sequence>MLLGTAGAVIVVIALGLTAFWAGQRQLIYFPQTGSPVPRAVQVLPGARDVTVPTADGLDLGAWFVPAGHPGRDLTVLVANGNAGDRSMRAPLAAALAQAGLSVLLFDYRGYGGNPGSPTEAGLALDARAAHRFLVQDAGVAPERIVYYGESLGAAVVTELATEHPPAGLVLRSPFTDLAAVARAHYPFLPVNVLLREHYLLADRLRAIPVPTTVVYGSADRIVLPAQSRAVAAAAGGPVRLVEVAGADHNDRALLDGPRLIGAVIDLADRVG</sequence>
<dbReference type="OrthoDB" id="9777090at2"/>
<dbReference type="Pfam" id="PF12146">
    <property type="entry name" value="Hydrolase_4"/>
    <property type="match status" value="1"/>
</dbReference>
<organism evidence="2 3">
    <name type="scientific">Pseudonocardia asaccharolytica DSM 44247 = NBRC 16224</name>
    <dbReference type="NCBI Taxonomy" id="1123024"/>
    <lineage>
        <taxon>Bacteria</taxon>
        <taxon>Bacillati</taxon>
        <taxon>Actinomycetota</taxon>
        <taxon>Actinomycetes</taxon>
        <taxon>Pseudonocardiales</taxon>
        <taxon>Pseudonocardiaceae</taxon>
        <taxon>Pseudonocardia</taxon>
    </lineage>
</organism>
<accession>A0A511D1J6</accession>
<reference evidence="2 3" key="1">
    <citation type="submission" date="2019-07" db="EMBL/GenBank/DDBJ databases">
        <title>Whole genome shotgun sequence of Pseudonocardia asaccharolytica NBRC 16224.</title>
        <authorList>
            <person name="Hosoyama A."/>
            <person name="Uohara A."/>
            <person name="Ohji S."/>
            <person name="Ichikawa N."/>
        </authorList>
    </citation>
    <scope>NUCLEOTIDE SEQUENCE [LARGE SCALE GENOMIC DNA]</scope>
    <source>
        <strain evidence="2 3">NBRC 16224</strain>
    </source>
</reference>
<keyword evidence="3" id="KW-1185">Reference proteome</keyword>
<dbReference type="RefSeq" id="WP_037057200.1">
    <property type="nucleotide sequence ID" value="NZ_AUII01000011.1"/>
</dbReference>
<feature type="domain" description="Serine aminopeptidase S33" evidence="1">
    <location>
        <begin position="75"/>
        <end position="180"/>
    </location>
</feature>
<proteinExistence type="predicted"/>
<dbReference type="STRING" id="1123024.GCA_000423625_02695"/>
<comment type="caution">
    <text evidence="2">The sequence shown here is derived from an EMBL/GenBank/DDBJ whole genome shotgun (WGS) entry which is preliminary data.</text>
</comment>
<dbReference type="AlphaFoldDB" id="A0A511D1J6"/>
<dbReference type="InterPro" id="IPR022742">
    <property type="entry name" value="Hydrolase_4"/>
</dbReference>
<evidence type="ECO:0000313" key="2">
    <source>
        <dbReference type="EMBL" id="GEL17414.1"/>
    </source>
</evidence>
<dbReference type="SUPFAM" id="SSF53474">
    <property type="entry name" value="alpha/beta-Hydrolases"/>
    <property type="match status" value="1"/>
</dbReference>
<evidence type="ECO:0000313" key="3">
    <source>
        <dbReference type="Proteomes" id="UP000321328"/>
    </source>
</evidence>
<dbReference type="EMBL" id="BJVI01000008">
    <property type="protein sequence ID" value="GEL17414.1"/>
    <property type="molecule type" value="Genomic_DNA"/>
</dbReference>
<protein>
    <recommendedName>
        <fullName evidence="1">Serine aminopeptidase S33 domain-containing protein</fullName>
    </recommendedName>
</protein>
<gene>
    <name evidence="2" type="ORF">PA7_12510</name>
</gene>
<dbReference type="InterPro" id="IPR029058">
    <property type="entry name" value="AB_hydrolase_fold"/>
</dbReference>
<evidence type="ECO:0000259" key="1">
    <source>
        <dbReference type="Pfam" id="PF12146"/>
    </source>
</evidence>
<dbReference type="Proteomes" id="UP000321328">
    <property type="component" value="Unassembled WGS sequence"/>
</dbReference>
<dbReference type="Gene3D" id="3.40.50.1820">
    <property type="entry name" value="alpha/beta hydrolase"/>
    <property type="match status" value="1"/>
</dbReference>
<dbReference type="PANTHER" id="PTHR12277:SF79">
    <property type="entry name" value="XAA-PRO DIPEPTIDYL-PEPTIDASE-RELATED"/>
    <property type="match status" value="1"/>
</dbReference>
<name>A0A511D1J6_9PSEU</name>